<accession>A0ABQ9WCU9</accession>
<dbReference type="Gene3D" id="1.25.40.10">
    <property type="entry name" value="Tetratricopeptide repeat domain"/>
    <property type="match status" value="1"/>
</dbReference>
<comment type="similarity">
    <text evidence="1 3">Belongs to the hcp beta-lactamase family.</text>
</comment>
<dbReference type="InterPro" id="IPR006597">
    <property type="entry name" value="Sel1-like"/>
</dbReference>
<evidence type="ECO:0000256" key="2">
    <source>
        <dbReference type="ARBA" id="ARBA00022737"/>
    </source>
</evidence>
<comment type="subcellular location">
    <subcellularLocation>
        <location evidence="3">Mitochondrion intermembrane space</location>
    </subcellularLocation>
</comment>
<evidence type="ECO:0000256" key="3">
    <source>
        <dbReference type="RuleBase" id="RU366075"/>
    </source>
</evidence>
<dbReference type="Pfam" id="PF08238">
    <property type="entry name" value="Sel1"/>
    <property type="match status" value="4"/>
</dbReference>
<dbReference type="EMBL" id="JASSZA010000002">
    <property type="protein sequence ID" value="KAK2118613.1"/>
    <property type="molecule type" value="Genomic_DNA"/>
</dbReference>
<protein>
    <recommendedName>
        <fullName evidence="3">Cytochrome c oxidase assembly factor 7</fullName>
    </recommendedName>
</protein>
<evidence type="ECO:0000313" key="4">
    <source>
        <dbReference type="EMBL" id="KAK2118613.1"/>
    </source>
</evidence>
<evidence type="ECO:0000256" key="1">
    <source>
        <dbReference type="ARBA" id="ARBA00008486"/>
    </source>
</evidence>
<dbReference type="PANTHER" id="PTHR13891">
    <property type="entry name" value="CYTOCHROME C OXIDASE ASSEMBLY FACTOR 7"/>
    <property type="match status" value="1"/>
</dbReference>
<evidence type="ECO:0000313" key="5">
    <source>
        <dbReference type="Proteomes" id="UP001266305"/>
    </source>
</evidence>
<dbReference type="InterPro" id="IPR040239">
    <property type="entry name" value="HcpB-like"/>
</dbReference>
<proteinExistence type="inferred from homology"/>
<reference evidence="4 5" key="1">
    <citation type="submission" date="2023-05" db="EMBL/GenBank/DDBJ databases">
        <title>B98-5 Cell Line De Novo Hybrid Assembly: An Optical Mapping Approach.</title>
        <authorList>
            <person name="Kananen K."/>
            <person name="Auerbach J.A."/>
            <person name="Kautto E."/>
            <person name="Blachly J.S."/>
        </authorList>
    </citation>
    <scope>NUCLEOTIDE SEQUENCE [LARGE SCALE GENOMIC DNA]</scope>
    <source>
        <strain evidence="4">B95-8</strain>
        <tissue evidence="4">Cell line</tissue>
    </source>
</reference>
<name>A0ABQ9WCU9_SAGOE</name>
<sequence length="231" mass="25895">MAGLVDFQNEEEVKSFLENMEVECNYHCYREKDLDSCYRLVDYLEGIPTNFDEVAKVLKFNCEDNQHSNSCYKLGACYVTGKGGLTQDLKAAASCFLIVCEKPRKKSLAACHNVACLAHDRRVNEDGQPDLGKARDYYIRACDAGYASSCFNLSAMFLQGAPGFPKDMDLECKCSMKACDLGHFWACANASHMYKLGDGIKKDEAKAEMLKIQAKQLHKQQQKSVQSLTFV</sequence>
<comment type="caution">
    <text evidence="4">The sequence shown here is derived from an EMBL/GenBank/DDBJ whole genome shotgun (WGS) entry which is preliminary data.</text>
</comment>
<dbReference type="PANTHER" id="PTHR13891:SF1">
    <property type="entry name" value="CYTOCHROME C OXIDASE ASSEMBLY FACTOR 7"/>
    <property type="match status" value="1"/>
</dbReference>
<comment type="function">
    <text evidence="3">Required for assembly of mitochondrial respiratory chain complexes.</text>
</comment>
<keyword evidence="2" id="KW-0677">Repeat</keyword>
<dbReference type="SMART" id="SM00671">
    <property type="entry name" value="SEL1"/>
    <property type="match status" value="4"/>
</dbReference>
<dbReference type="SUPFAM" id="SSF81901">
    <property type="entry name" value="HCP-like"/>
    <property type="match status" value="2"/>
</dbReference>
<organism evidence="4 5">
    <name type="scientific">Saguinus oedipus</name>
    <name type="common">Cotton-top tamarin</name>
    <name type="synonym">Oedipomidas oedipus</name>
    <dbReference type="NCBI Taxonomy" id="9490"/>
    <lineage>
        <taxon>Eukaryota</taxon>
        <taxon>Metazoa</taxon>
        <taxon>Chordata</taxon>
        <taxon>Craniata</taxon>
        <taxon>Vertebrata</taxon>
        <taxon>Euteleostomi</taxon>
        <taxon>Mammalia</taxon>
        <taxon>Eutheria</taxon>
        <taxon>Euarchontoglires</taxon>
        <taxon>Primates</taxon>
        <taxon>Haplorrhini</taxon>
        <taxon>Platyrrhini</taxon>
        <taxon>Cebidae</taxon>
        <taxon>Callitrichinae</taxon>
        <taxon>Saguinus</taxon>
    </lineage>
</organism>
<gene>
    <name evidence="4" type="primary">COA7_2</name>
    <name evidence="4" type="ORF">P7K49_005500</name>
</gene>
<dbReference type="InterPro" id="IPR011990">
    <property type="entry name" value="TPR-like_helical_dom_sf"/>
</dbReference>
<dbReference type="Proteomes" id="UP001266305">
    <property type="component" value="Unassembled WGS sequence"/>
</dbReference>
<keyword evidence="5" id="KW-1185">Reference proteome</keyword>